<sequence>LQVAEWHAPNFAINRHGNKTSVSAACTFENN</sequence>
<accession>A0A0V1DMU0</accession>
<feature type="non-terminal residue" evidence="1">
    <location>
        <position position="1"/>
    </location>
</feature>
<evidence type="ECO:0000313" key="2">
    <source>
        <dbReference type="Proteomes" id="UP000054995"/>
    </source>
</evidence>
<protein>
    <submittedName>
        <fullName evidence="1">Uncharacterized protein</fullName>
    </submittedName>
</protein>
<reference evidence="1 2" key="1">
    <citation type="submission" date="2015-01" db="EMBL/GenBank/DDBJ databases">
        <title>Evolution of Trichinella species and genotypes.</title>
        <authorList>
            <person name="Korhonen P.K."/>
            <person name="Edoardo P."/>
            <person name="Giuseppe L.R."/>
            <person name="Gasser R.B."/>
        </authorList>
    </citation>
    <scope>NUCLEOTIDE SEQUENCE [LARGE SCALE GENOMIC DNA]</scope>
    <source>
        <strain evidence="1">ISS470</strain>
    </source>
</reference>
<feature type="non-terminal residue" evidence="1">
    <location>
        <position position="31"/>
    </location>
</feature>
<proteinExistence type="predicted"/>
<dbReference type="EMBL" id="JYDT01002996">
    <property type="protein sequence ID" value="KRY62789.1"/>
    <property type="molecule type" value="Genomic_DNA"/>
</dbReference>
<gene>
    <name evidence="1" type="ORF">T4D_12815</name>
</gene>
<keyword evidence="2" id="KW-1185">Reference proteome</keyword>
<evidence type="ECO:0000313" key="1">
    <source>
        <dbReference type="EMBL" id="KRY62789.1"/>
    </source>
</evidence>
<dbReference type="Proteomes" id="UP000054995">
    <property type="component" value="Unassembled WGS sequence"/>
</dbReference>
<comment type="caution">
    <text evidence="1">The sequence shown here is derived from an EMBL/GenBank/DDBJ whole genome shotgun (WGS) entry which is preliminary data.</text>
</comment>
<dbReference type="AlphaFoldDB" id="A0A0V1DMU0"/>
<organism evidence="1 2">
    <name type="scientific">Trichinella pseudospiralis</name>
    <name type="common">Parasitic roundworm</name>
    <dbReference type="NCBI Taxonomy" id="6337"/>
    <lineage>
        <taxon>Eukaryota</taxon>
        <taxon>Metazoa</taxon>
        <taxon>Ecdysozoa</taxon>
        <taxon>Nematoda</taxon>
        <taxon>Enoplea</taxon>
        <taxon>Dorylaimia</taxon>
        <taxon>Trichinellida</taxon>
        <taxon>Trichinellidae</taxon>
        <taxon>Trichinella</taxon>
    </lineage>
</organism>
<name>A0A0V1DMU0_TRIPS</name>